<evidence type="ECO:0000256" key="6">
    <source>
        <dbReference type="ARBA" id="ARBA00022840"/>
    </source>
</evidence>
<evidence type="ECO:0000313" key="13">
    <source>
        <dbReference type="Proteomes" id="UP001056109"/>
    </source>
</evidence>
<dbReference type="InterPro" id="IPR013221">
    <property type="entry name" value="Mur_ligase_cen"/>
</dbReference>
<dbReference type="PANTHER" id="PTHR11136:SF0">
    <property type="entry name" value="DIHYDROFOLATE SYNTHETASE-RELATED"/>
    <property type="match status" value="1"/>
</dbReference>
<feature type="domain" description="Mur ligase central" evidence="11">
    <location>
        <begin position="104"/>
        <end position="331"/>
    </location>
</feature>
<keyword evidence="6" id="KW-0067">ATP-binding</keyword>
<organism evidence="12 13">
    <name type="scientific">Arcanobacterium pinnipediorum</name>
    <dbReference type="NCBI Taxonomy" id="1503041"/>
    <lineage>
        <taxon>Bacteria</taxon>
        <taxon>Bacillati</taxon>
        <taxon>Actinomycetota</taxon>
        <taxon>Actinomycetes</taxon>
        <taxon>Actinomycetales</taxon>
        <taxon>Actinomycetaceae</taxon>
        <taxon>Arcanobacterium</taxon>
    </lineage>
</organism>
<dbReference type="EC" id="6.3.2.17" evidence="2"/>
<dbReference type="SUPFAM" id="SSF53623">
    <property type="entry name" value="MurD-like peptide ligases, catalytic domain"/>
    <property type="match status" value="1"/>
</dbReference>
<dbReference type="Pfam" id="PF08245">
    <property type="entry name" value="Mur_ligase_M"/>
    <property type="match status" value="1"/>
</dbReference>
<evidence type="ECO:0000259" key="10">
    <source>
        <dbReference type="Pfam" id="PF02875"/>
    </source>
</evidence>
<evidence type="ECO:0000256" key="9">
    <source>
        <dbReference type="ARBA" id="ARBA00047493"/>
    </source>
</evidence>
<dbReference type="RefSeq" id="WP_252673778.1">
    <property type="nucleotide sequence ID" value="NZ_CP099547.1"/>
</dbReference>
<sequence length="506" mass="54453">MNDAVDPASMPDEVDENNEALAALFASPLFAGPDPSVISDVQRQEDAETAQWVEDAQTHARVQQIYADIVSRAPEHKVQPSLDRVRRALDLMGNPHESFRTIHITGTNGKTSTARIVEALLRERGLRTGRFTSPHLSSVRERISIDGQAITATDFVQTWEDVEPFIAMVDAQSQADGGPRMSFFEVFTVMAYSAFAMAPVDVAVVEVGMGGRWDATNVIDADVAMIMPISQDHEKWLGHELADIAFEKVGIVKPGSTLILAPQDPDVRGMAYEQAHRVQANIVDNFGVISREAAVGGQLITLRTPAAVYEDIPLAMLGAYQAENAAAALSAVEAFFGGAALPADVVEHALMSTSSPGRLEIVRSSPLIIVDAAHNPAGARVSREGLEEYFPGPRVAVFSAMADKDVTGILTELEPAFHSIVLTQMPGERAMDIDDLHEIAVDIFGDERVRIETELLDAITLAVDIAETVDPDAIAPASVTILGSIMLAGHARDLLGASRVDMESHP</sequence>
<keyword evidence="4" id="KW-0479">Metal-binding</keyword>
<evidence type="ECO:0000256" key="4">
    <source>
        <dbReference type="ARBA" id="ARBA00022723"/>
    </source>
</evidence>
<evidence type="ECO:0000256" key="5">
    <source>
        <dbReference type="ARBA" id="ARBA00022741"/>
    </source>
</evidence>
<keyword evidence="5" id="KW-0547">Nucleotide-binding</keyword>
<reference evidence="12" key="1">
    <citation type="submission" date="2022-06" db="EMBL/GenBank/DDBJ databases">
        <title>Complete Genome Sequence of Arcanobacterium pinnipediorum strain DSM 28752 isolated from a harbour seal.</title>
        <authorList>
            <person name="Borowiak M."/>
            <person name="Kreitlow A."/>
            <person name="Alssahen M."/>
            <person name="Malorny B."/>
            <person name="Laemmler C."/>
            <person name="Prenger-Berninghoff E."/>
            <person name="Siebert U."/>
            <person name="Ploetz M."/>
            <person name="Abdulmawjood A."/>
        </authorList>
    </citation>
    <scope>NUCLEOTIDE SEQUENCE</scope>
    <source>
        <strain evidence="12">DSM 28752</strain>
    </source>
</reference>
<feature type="domain" description="Mur ligase C-terminal" evidence="10">
    <location>
        <begin position="357"/>
        <end position="468"/>
    </location>
</feature>
<comment type="catalytic activity">
    <reaction evidence="9">
        <text>(6S)-5,6,7,8-tetrahydrofolyl-(gamma-L-Glu)(n) + L-glutamate + ATP = (6S)-5,6,7,8-tetrahydrofolyl-(gamma-L-Glu)(n+1) + ADP + phosphate + H(+)</text>
        <dbReference type="Rhea" id="RHEA:10580"/>
        <dbReference type="Rhea" id="RHEA-COMP:14738"/>
        <dbReference type="Rhea" id="RHEA-COMP:14740"/>
        <dbReference type="ChEBI" id="CHEBI:15378"/>
        <dbReference type="ChEBI" id="CHEBI:29985"/>
        <dbReference type="ChEBI" id="CHEBI:30616"/>
        <dbReference type="ChEBI" id="CHEBI:43474"/>
        <dbReference type="ChEBI" id="CHEBI:141005"/>
        <dbReference type="ChEBI" id="CHEBI:456216"/>
        <dbReference type="EC" id="6.3.2.17"/>
    </reaction>
</comment>
<dbReference type="InterPro" id="IPR001645">
    <property type="entry name" value="Folylpolyglutamate_synth"/>
</dbReference>
<dbReference type="InterPro" id="IPR036615">
    <property type="entry name" value="Mur_ligase_C_dom_sf"/>
</dbReference>
<dbReference type="NCBIfam" id="TIGR01499">
    <property type="entry name" value="folC"/>
    <property type="match status" value="1"/>
</dbReference>
<dbReference type="EMBL" id="CP099547">
    <property type="protein sequence ID" value="USR79919.1"/>
    <property type="molecule type" value="Genomic_DNA"/>
</dbReference>
<name>A0ABY5AKY8_9ACTO</name>
<dbReference type="Gene3D" id="3.90.190.20">
    <property type="entry name" value="Mur ligase, C-terminal domain"/>
    <property type="match status" value="1"/>
</dbReference>
<evidence type="ECO:0000256" key="1">
    <source>
        <dbReference type="ARBA" id="ARBA00008276"/>
    </source>
</evidence>
<evidence type="ECO:0000256" key="8">
    <source>
        <dbReference type="ARBA" id="ARBA00030592"/>
    </source>
</evidence>
<dbReference type="InterPro" id="IPR036565">
    <property type="entry name" value="Mur-like_cat_sf"/>
</dbReference>
<dbReference type="Proteomes" id="UP001056109">
    <property type="component" value="Chromosome"/>
</dbReference>
<dbReference type="InterPro" id="IPR018109">
    <property type="entry name" value="Folylpolyglutamate_synth_CS"/>
</dbReference>
<evidence type="ECO:0000259" key="11">
    <source>
        <dbReference type="Pfam" id="PF08245"/>
    </source>
</evidence>
<dbReference type="InterPro" id="IPR004101">
    <property type="entry name" value="Mur_ligase_C"/>
</dbReference>
<keyword evidence="3" id="KW-0436">Ligase</keyword>
<dbReference type="Pfam" id="PF02875">
    <property type="entry name" value="Mur_ligase_C"/>
    <property type="match status" value="1"/>
</dbReference>
<dbReference type="SUPFAM" id="SSF53244">
    <property type="entry name" value="MurD-like peptide ligases, peptide-binding domain"/>
    <property type="match status" value="1"/>
</dbReference>
<evidence type="ECO:0000256" key="2">
    <source>
        <dbReference type="ARBA" id="ARBA00013025"/>
    </source>
</evidence>
<evidence type="ECO:0000256" key="3">
    <source>
        <dbReference type="ARBA" id="ARBA00022598"/>
    </source>
</evidence>
<accession>A0ABY5AKY8</accession>
<keyword evidence="13" id="KW-1185">Reference proteome</keyword>
<keyword evidence="7" id="KW-0460">Magnesium</keyword>
<dbReference type="PANTHER" id="PTHR11136">
    <property type="entry name" value="FOLYLPOLYGLUTAMATE SYNTHASE-RELATED"/>
    <property type="match status" value="1"/>
</dbReference>
<evidence type="ECO:0000313" key="12">
    <source>
        <dbReference type="EMBL" id="USR79919.1"/>
    </source>
</evidence>
<gene>
    <name evidence="12" type="ORF">NG665_02760</name>
</gene>
<evidence type="ECO:0000256" key="7">
    <source>
        <dbReference type="ARBA" id="ARBA00022842"/>
    </source>
</evidence>
<dbReference type="PROSITE" id="PS01012">
    <property type="entry name" value="FOLYLPOLYGLU_SYNT_2"/>
    <property type="match status" value="1"/>
</dbReference>
<comment type="similarity">
    <text evidence="1">Belongs to the folylpolyglutamate synthase family.</text>
</comment>
<protein>
    <recommendedName>
        <fullName evidence="2">tetrahydrofolate synthase</fullName>
        <ecNumber evidence="2">6.3.2.17</ecNumber>
    </recommendedName>
    <alternativeName>
        <fullName evidence="8">Tetrahydrofolylpolyglutamate synthase</fullName>
    </alternativeName>
</protein>
<dbReference type="Gene3D" id="3.40.1190.10">
    <property type="entry name" value="Mur-like, catalytic domain"/>
    <property type="match status" value="1"/>
</dbReference>
<proteinExistence type="inferred from homology"/>